<dbReference type="InterPro" id="IPR003423">
    <property type="entry name" value="OMP_efflux"/>
</dbReference>
<dbReference type="AlphaFoldDB" id="A0A7S7NYA9"/>
<evidence type="ECO:0000256" key="1">
    <source>
        <dbReference type="ARBA" id="ARBA00007613"/>
    </source>
</evidence>
<dbReference type="KEGG" id="pfer:IRI77_16725"/>
<dbReference type="Proteomes" id="UP000593892">
    <property type="component" value="Chromosome"/>
</dbReference>
<evidence type="ECO:0000256" key="2">
    <source>
        <dbReference type="SAM" id="Coils"/>
    </source>
</evidence>
<dbReference type="Pfam" id="PF02321">
    <property type="entry name" value="OEP"/>
    <property type="match status" value="1"/>
</dbReference>
<organism evidence="3 4">
    <name type="scientific">Paludibaculum fermentans</name>
    <dbReference type="NCBI Taxonomy" id="1473598"/>
    <lineage>
        <taxon>Bacteria</taxon>
        <taxon>Pseudomonadati</taxon>
        <taxon>Acidobacteriota</taxon>
        <taxon>Terriglobia</taxon>
        <taxon>Bryobacterales</taxon>
        <taxon>Bryobacteraceae</taxon>
        <taxon>Paludibaculum</taxon>
    </lineage>
</organism>
<feature type="coiled-coil region" evidence="2">
    <location>
        <begin position="200"/>
        <end position="227"/>
    </location>
</feature>
<dbReference type="EMBL" id="CP063849">
    <property type="protein sequence ID" value="QOY92030.1"/>
    <property type="molecule type" value="Genomic_DNA"/>
</dbReference>
<gene>
    <name evidence="3" type="ORF">IRI77_16725</name>
</gene>
<dbReference type="GO" id="GO:0015562">
    <property type="term" value="F:efflux transmembrane transporter activity"/>
    <property type="evidence" value="ECO:0007669"/>
    <property type="project" value="InterPro"/>
</dbReference>
<keyword evidence="2" id="KW-0175">Coiled coil</keyword>
<name>A0A7S7NYA9_PALFE</name>
<proteinExistence type="inferred from homology"/>
<dbReference type="Gene3D" id="1.20.1600.10">
    <property type="entry name" value="Outer membrane efflux proteins (OEP)"/>
    <property type="match status" value="1"/>
</dbReference>
<protein>
    <submittedName>
        <fullName evidence="3">TolC family protein</fullName>
    </submittedName>
</protein>
<dbReference type="PANTHER" id="PTHR30203:SF24">
    <property type="entry name" value="BLR4935 PROTEIN"/>
    <property type="match status" value="1"/>
</dbReference>
<sequence length="431" mass="47750">MAALAVAAGSAGARRARYVLLRPLLLLLGPACLLAQQPLTWQQVQARFEAANPVLQASALAVDESRAQEITAYLRPNPTFNATLDQLALFPGSSVPYRPLSNTLPVLSLSYLHERRHKRELRRDSAIAATEIAESLTEDQRRVLLFSLRVAFVQTLQAKAIRDLARTNLANWENVLEISQTRLKAGDISEIDYGRLQLQRVQYQTDLQAAEVNLRTAKIQLLQLLNDRTSVEQFDVTGLFESGENLIALEELHKLALEKRPDLRAALQAAGKAVTDHQLAVANSSTDPTFSFDLGRNPPVPSYIGASVNIPLRIFDRNQGERLRTEIDIRRTARLKEAAQAQVFADVDSSYQLLASNLKLLRDYRTNYLSAAGHVRDTVAFAFQRGGASLLDFLSAQGDYRAIQLNYLNLVGAWLTAAAQMNLAVGQEVIQ</sequence>
<reference evidence="3 4" key="1">
    <citation type="submission" date="2020-10" db="EMBL/GenBank/DDBJ databases">
        <title>Complete genome sequence of Paludibaculum fermentans P105T, a facultatively anaerobic acidobacterium capable of dissimilatory Fe(III) reduction.</title>
        <authorList>
            <person name="Dedysh S.N."/>
            <person name="Beletsky A.V."/>
            <person name="Kulichevskaya I.S."/>
            <person name="Mardanov A.V."/>
            <person name="Ravin N.V."/>
        </authorList>
    </citation>
    <scope>NUCLEOTIDE SEQUENCE [LARGE SCALE GENOMIC DNA]</scope>
    <source>
        <strain evidence="3 4">P105</strain>
    </source>
</reference>
<dbReference type="SUPFAM" id="SSF56954">
    <property type="entry name" value="Outer membrane efflux proteins (OEP)"/>
    <property type="match status" value="1"/>
</dbReference>
<dbReference type="PANTHER" id="PTHR30203">
    <property type="entry name" value="OUTER MEMBRANE CATION EFFLUX PROTEIN"/>
    <property type="match status" value="1"/>
</dbReference>
<evidence type="ECO:0000313" key="4">
    <source>
        <dbReference type="Proteomes" id="UP000593892"/>
    </source>
</evidence>
<keyword evidence="4" id="KW-1185">Reference proteome</keyword>
<comment type="similarity">
    <text evidence="1">Belongs to the outer membrane factor (OMF) (TC 1.B.17) family.</text>
</comment>
<evidence type="ECO:0000313" key="3">
    <source>
        <dbReference type="EMBL" id="QOY92030.1"/>
    </source>
</evidence>
<accession>A0A7S7NYA9</accession>
<dbReference type="InterPro" id="IPR010131">
    <property type="entry name" value="MdtP/NodT-like"/>
</dbReference>